<feature type="domain" description="TLC" evidence="8">
    <location>
        <begin position="136"/>
        <end position="350"/>
    </location>
</feature>
<evidence type="ECO:0000256" key="5">
    <source>
        <dbReference type="ARBA" id="ARBA00023136"/>
    </source>
</evidence>
<keyword evidence="5 6" id="KW-0472">Membrane</keyword>
<reference evidence="10" key="1">
    <citation type="submission" date="2017-01" db="EMBL/GenBank/DDBJ databases">
        <authorList>
            <person name="Wang Y."/>
            <person name="White M."/>
            <person name="Kvist S."/>
            <person name="Moncalvo J.-M."/>
        </authorList>
    </citation>
    <scope>NUCLEOTIDE SEQUENCE [LARGE SCALE GENOMIC DNA]</scope>
    <source>
        <strain evidence="10">COL-18-3</strain>
    </source>
</reference>
<feature type="transmembrane region" description="Helical" evidence="7">
    <location>
        <begin position="272"/>
        <end position="293"/>
    </location>
</feature>
<protein>
    <submittedName>
        <fullName evidence="9">Sphingosine N-acyltransferase lag1</fullName>
    </submittedName>
</protein>
<keyword evidence="9" id="KW-0012">Acyltransferase</keyword>
<evidence type="ECO:0000256" key="3">
    <source>
        <dbReference type="ARBA" id="ARBA00022692"/>
    </source>
</evidence>
<dbReference type="GO" id="GO:0046513">
    <property type="term" value="P:ceramide biosynthetic process"/>
    <property type="evidence" value="ECO:0007669"/>
    <property type="project" value="InterPro"/>
</dbReference>
<comment type="caution">
    <text evidence="9">The sequence shown here is derived from an EMBL/GenBank/DDBJ whole genome shotgun (WGS) entry which is preliminary data.</text>
</comment>
<dbReference type="InterPro" id="IPR006634">
    <property type="entry name" value="TLC-dom"/>
</dbReference>
<evidence type="ECO:0000313" key="10">
    <source>
        <dbReference type="Proteomes" id="UP000188320"/>
    </source>
</evidence>
<dbReference type="EMBL" id="LSSK01000028">
    <property type="protein sequence ID" value="OMH85935.1"/>
    <property type="molecule type" value="Genomic_DNA"/>
</dbReference>
<dbReference type="OrthoDB" id="537032at2759"/>
<dbReference type="InterPro" id="IPR016439">
    <property type="entry name" value="Lag1/Lac1-like"/>
</dbReference>
<dbReference type="Pfam" id="PF03798">
    <property type="entry name" value="TRAM_LAG1_CLN8"/>
    <property type="match status" value="1"/>
</dbReference>
<evidence type="ECO:0000313" key="9">
    <source>
        <dbReference type="EMBL" id="OMH85935.1"/>
    </source>
</evidence>
<dbReference type="AlphaFoldDB" id="A0A1R1PY92"/>
<organism evidence="9 10">
    <name type="scientific">Zancudomyces culisetae</name>
    <name type="common">Gut fungus</name>
    <name type="synonym">Smittium culisetae</name>
    <dbReference type="NCBI Taxonomy" id="1213189"/>
    <lineage>
        <taxon>Eukaryota</taxon>
        <taxon>Fungi</taxon>
        <taxon>Fungi incertae sedis</taxon>
        <taxon>Zoopagomycota</taxon>
        <taxon>Kickxellomycotina</taxon>
        <taxon>Harpellomycetes</taxon>
        <taxon>Harpellales</taxon>
        <taxon>Legeriomycetaceae</taxon>
        <taxon>Zancudomyces</taxon>
    </lineage>
</organism>
<feature type="transmembrane region" description="Helical" evidence="7">
    <location>
        <begin position="321"/>
        <end position="342"/>
    </location>
</feature>
<dbReference type="GO" id="GO:0016020">
    <property type="term" value="C:membrane"/>
    <property type="evidence" value="ECO:0007669"/>
    <property type="project" value="UniProtKB-SubCell"/>
</dbReference>
<dbReference type="PIRSF" id="PIRSF005225">
    <property type="entry name" value="LAG1_LAC1"/>
    <property type="match status" value="1"/>
</dbReference>
<evidence type="ECO:0000256" key="2">
    <source>
        <dbReference type="ARBA" id="ARBA00009808"/>
    </source>
</evidence>
<feature type="transmembrane region" description="Helical" evidence="7">
    <location>
        <begin position="58"/>
        <end position="79"/>
    </location>
</feature>
<evidence type="ECO:0000256" key="4">
    <source>
        <dbReference type="ARBA" id="ARBA00022989"/>
    </source>
</evidence>
<dbReference type="PANTHER" id="PTHR12560">
    <property type="entry name" value="LONGEVITY ASSURANCE FACTOR 1 LAG1"/>
    <property type="match status" value="1"/>
</dbReference>
<dbReference type="SMART" id="SM00724">
    <property type="entry name" value="TLC"/>
    <property type="match status" value="1"/>
</dbReference>
<gene>
    <name evidence="9" type="ORF">AX774_g516</name>
</gene>
<feature type="transmembrane region" description="Helical" evidence="7">
    <location>
        <begin position="185"/>
        <end position="207"/>
    </location>
</feature>
<feature type="transmembrane region" description="Helical" evidence="7">
    <location>
        <begin position="145"/>
        <end position="165"/>
    </location>
</feature>
<dbReference type="PROSITE" id="PS50922">
    <property type="entry name" value="TLC"/>
    <property type="match status" value="1"/>
</dbReference>
<dbReference type="GO" id="GO:0050291">
    <property type="term" value="F:sphingosine N-acyltransferase activity"/>
    <property type="evidence" value="ECO:0007669"/>
    <property type="project" value="InterPro"/>
</dbReference>
<proteinExistence type="inferred from homology"/>
<name>A0A1R1PY92_ZANCU</name>
<comment type="similarity">
    <text evidence="2">Belongs to the sphingosine N-acyltransferase family.</text>
</comment>
<evidence type="ECO:0000259" key="8">
    <source>
        <dbReference type="PROSITE" id="PS50922"/>
    </source>
</evidence>
<dbReference type="Proteomes" id="UP000188320">
    <property type="component" value="Unassembled WGS sequence"/>
</dbReference>
<accession>A0A1R1PY92</accession>
<feature type="transmembrane region" description="Helical" evidence="7">
    <location>
        <begin position="99"/>
        <end position="119"/>
    </location>
</feature>
<keyword evidence="9" id="KW-0808">Transferase</keyword>
<keyword evidence="4 7" id="KW-1133">Transmembrane helix</keyword>
<comment type="subcellular location">
    <subcellularLocation>
        <location evidence="1">Membrane</location>
        <topology evidence="1">Multi-pass membrane protein</topology>
    </subcellularLocation>
</comment>
<evidence type="ECO:0000256" key="6">
    <source>
        <dbReference type="PROSITE-ProRule" id="PRU00205"/>
    </source>
</evidence>
<evidence type="ECO:0000256" key="7">
    <source>
        <dbReference type="SAM" id="Phobius"/>
    </source>
</evidence>
<keyword evidence="10" id="KW-1185">Reference proteome</keyword>
<keyword evidence="3 6" id="KW-0812">Transmembrane</keyword>
<evidence type="ECO:0000256" key="1">
    <source>
        <dbReference type="ARBA" id="ARBA00004141"/>
    </source>
</evidence>
<dbReference type="PANTHER" id="PTHR12560:SF0">
    <property type="entry name" value="LD18904P"/>
    <property type="match status" value="1"/>
</dbReference>
<sequence length="363" mass="42658">MTCEIVERKGGTVVKEKKALDDQKEEQKKLVLLELKRQKEEEDRDTGLDEKERQLKGLAGGLLAFIYFGYYSGYSSIFGKFLKMSNLVDVDRYGICKEDIFYCANIVLTMLYVRAQFGLNIGRPLARKFKTLDTAKKRARFSEQLWGVAMALASFTYGMVIIITYPEFFGHVEMWSTYPVLQMPFAIKFYYLYETAFWISTLVYLNIEQGRKDWMIMTIHHIFTIGLLVSSYYVHLTSIGLLIHVTMDVADIFLPTAKIFKYLDMEKCTNIAFVFVVISWIYSRHFVFLRIIFDSVYMSEKYIDKRWDPQNGYYYTENIKWLLVASLCILEILFCMWLASMLRIIYDAIRGKEINDIRSDDED</sequence>